<dbReference type="PANTHER" id="PTHR43278">
    <property type="entry name" value="NAD(P)H-DEPENDENT FMN-CONTAINING OXIDOREDUCTASE YWQN-RELATED"/>
    <property type="match status" value="1"/>
</dbReference>
<evidence type="ECO:0000313" key="7">
    <source>
        <dbReference type="Proteomes" id="UP000738826"/>
    </source>
</evidence>
<dbReference type="Pfam" id="PF03358">
    <property type="entry name" value="FMN_red"/>
    <property type="match status" value="1"/>
</dbReference>
<evidence type="ECO:0000256" key="1">
    <source>
        <dbReference type="ARBA" id="ARBA00022630"/>
    </source>
</evidence>
<dbReference type="InterPro" id="IPR051796">
    <property type="entry name" value="ISF_SsuE-like"/>
</dbReference>
<accession>A0A8J7YVN9</accession>
<comment type="similarity">
    <text evidence="3">Belongs to the SsuE family. Isf subfamily.</text>
</comment>
<evidence type="ECO:0000313" key="5">
    <source>
        <dbReference type="EMBL" id="NCN65573.1"/>
    </source>
</evidence>
<dbReference type="InterPro" id="IPR005025">
    <property type="entry name" value="FMN_Rdtase-like_dom"/>
</dbReference>
<dbReference type="Gene3D" id="3.40.50.360">
    <property type="match status" value="1"/>
</dbReference>
<feature type="domain" description="Flavodoxin-like" evidence="4">
    <location>
        <begin position="4"/>
        <end position="172"/>
    </location>
</feature>
<sequence length="172" mass="18621">MDVLGISGSPRKGNTEILVKKALDICEADGLKTKIISLSDDIPMDEILDDMCDARAIIIGSPAYFANVPAKLKNLMDKTNILRQQGRKLKNKFGGAIAVGGHRNGGQEYVILAIHNFMLIHEMLVIGDKDTAHFGGIAVAKNLGDVLNDKDGLETTENLAKRIVEILKGVEI</sequence>
<dbReference type="AlphaFoldDB" id="A0A8J7YVN9"/>
<reference evidence="6" key="1">
    <citation type="submission" date="2019-11" db="EMBL/GenBank/DDBJ databases">
        <title>Lipid analysis of CO2-rich subsurface aquifers suggests an autotrophy-based deep biosphere with lysolipids enriched in CPR bacteria.</title>
        <authorList>
            <person name="Probst A.J."/>
            <person name="Elling F.J."/>
            <person name="Castelle C.J."/>
            <person name="Zhu Q."/>
            <person name="Elvert M."/>
            <person name="Birarda G."/>
            <person name="Holman H.-Y."/>
            <person name="Lane K.R."/>
            <person name="Ladd B."/>
            <person name="Ryan M.C."/>
            <person name="Woyke T."/>
            <person name="Hinrichs K.-U."/>
            <person name="Banfield J.F."/>
        </authorList>
    </citation>
    <scope>NUCLEOTIDE SEQUENCE</scope>
    <source>
        <strain evidence="5">CG_2015-01_33_1645</strain>
        <strain evidence="6">CG_2015-04_33_537</strain>
    </source>
</reference>
<comment type="caution">
    <text evidence="6">The sequence shown here is derived from an EMBL/GenBank/DDBJ whole genome shotgun (WGS) entry which is preliminary data.</text>
</comment>
<proteinExistence type="inferred from homology"/>
<keyword evidence="1" id="KW-0285">Flavoprotein</keyword>
<dbReference type="InterPro" id="IPR008254">
    <property type="entry name" value="Flavodoxin/NO_synth"/>
</dbReference>
<dbReference type="GO" id="GO:0010181">
    <property type="term" value="F:FMN binding"/>
    <property type="evidence" value="ECO:0007669"/>
    <property type="project" value="InterPro"/>
</dbReference>
<organism evidence="6 7">
    <name type="scientific">Candidatus Altarchaeum hamiconexum</name>
    <dbReference type="NCBI Taxonomy" id="1803513"/>
    <lineage>
        <taxon>Archaea</taxon>
        <taxon>Candidatus Altarchaeota</taxon>
        <taxon>Candidatus Altiarchaeia</taxon>
        <taxon>Candidatus Altarchaeales</taxon>
        <taxon>Candidatus Altarchaeaceae</taxon>
        <taxon>Candidatus Altarchaeum</taxon>
    </lineage>
</organism>
<dbReference type="PROSITE" id="PS50902">
    <property type="entry name" value="FLAVODOXIN_LIKE"/>
    <property type="match status" value="1"/>
</dbReference>
<protein>
    <submittedName>
        <fullName evidence="6">Flavodoxin family protein</fullName>
    </submittedName>
</protein>
<dbReference type="EMBL" id="JAACQH010000134">
    <property type="protein sequence ID" value="NCS91942.1"/>
    <property type="molecule type" value="Genomic_DNA"/>
</dbReference>
<evidence type="ECO:0000256" key="2">
    <source>
        <dbReference type="ARBA" id="ARBA00022643"/>
    </source>
</evidence>
<dbReference type="EMBL" id="JAACVF010000168">
    <property type="protein sequence ID" value="NCN65573.1"/>
    <property type="molecule type" value="Genomic_DNA"/>
</dbReference>
<keyword evidence="2" id="KW-0288">FMN</keyword>
<dbReference type="Proteomes" id="UP000768163">
    <property type="component" value="Unassembled WGS sequence"/>
</dbReference>
<dbReference type="SUPFAM" id="SSF52218">
    <property type="entry name" value="Flavoproteins"/>
    <property type="match status" value="1"/>
</dbReference>
<name>A0A8J7YVN9_9ARCH</name>
<gene>
    <name evidence="6" type="ORF">GW779_06050</name>
    <name evidence="5" type="ORF">GW910_05910</name>
</gene>
<dbReference type="PANTHER" id="PTHR43278:SF1">
    <property type="entry name" value="IRON-SULFUR FLAVOPROTEIN MJ1083"/>
    <property type="match status" value="1"/>
</dbReference>
<dbReference type="Proteomes" id="UP000738826">
    <property type="component" value="Unassembled WGS sequence"/>
</dbReference>
<evidence type="ECO:0000313" key="6">
    <source>
        <dbReference type="EMBL" id="NCS91942.1"/>
    </source>
</evidence>
<evidence type="ECO:0000256" key="3">
    <source>
        <dbReference type="ARBA" id="ARBA00038292"/>
    </source>
</evidence>
<evidence type="ECO:0000259" key="4">
    <source>
        <dbReference type="PROSITE" id="PS50902"/>
    </source>
</evidence>
<dbReference type="InterPro" id="IPR029039">
    <property type="entry name" value="Flavoprotein-like_sf"/>
</dbReference>
<dbReference type="GO" id="GO:0016491">
    <property type="term" value="F:oxidoreductase activity"/>
    <property type="evidence" value="ECO:0007669"/>
    <property type="project" value="InterPro"/>
</dbReference>